<sequence>MKWVKYDDKVNLLENINKLPDFNVVWVFNFFVSLAILFVYIFIRYFWLFKGINRKNKNEIYAIALTNPIDRLINNSAFLNADKFSEKLIMLSMTDKKVYIGFVFNDKNIFERFLNGQNEFVFCPIYSGYRHKDTQEVIITTDYRDEDLEKGQDENLKFQIILSRKNILTATRVDIDTLLDFTDKEDYSLSSLVEIYNKNYPVLITMKNKNLYIGYLVSDLGVFSRISEIDFLLVSLKFHMICEKDTLNLSQYYDHSVNVDDIFINLNFKEVESISYRSNPQDVWTDNERINPEMLKNMFNYKLLDFSGKS</sequence>
<reference evidence="2 3" key="1">
    <citation type="submission" date="2020-10" db="EMBL/GenBank/DDBJ databases">
        <authorList>
            <person name="Mohd Rani F."/>
        </authorList>
    </citation>
    <scope>NUCLEOTIDE SEQUENCE [LARGE SCALE GENOMIC DNA]</scope>
    <source>
        <strain evidence="2 3">AC1583</strain>
    </source>
</reference>
<keyword evidence="1" id="KW-1133">Transmembrane helix</keyword>
<organism evidence="2 3">
    <name type="scientific">Acinetobacter oleivorans</name>
    <dbReference type="NCBI Taxonomy" id="1148157"/>
    <lineage>
        <taxon>Bacteria</taxon>
        <taxon>Pseudomonadati</taxon>
        <taxon>Pseudomonadota</taxon>
        <taxon>Gammaproteobacteria</taxon>
        <taxon>Moraxellales</taxon>
        <taxon>Moraxellaceae</taxon>
        <taxon>Acinetobacter</taxon>
    </lineage>
</organism>
<evidence type="ECO:0000313" key="3">
    <source>
        <dbReference type="Proteomes" id="UP000619170"/>
    </source>
</evidence>
<protein>
    <submittedName>
        <fullName evidence="2">Uncharacterized protein</fullName>
    </submittedName>
</protein>
<accession>A0ABR9NFZ5</accession>
<reference evidence="3" key="2">
    <citation type="submission" date="2023-07" db="EMBL/GenBank/DDBJ databases">
        <title>Acinetobacter oleivorans assembled AC1583.</title>
        <authorList>
            <person name="Yeo C.C."/>
        </authorList>
    </citation>
    <scope>NUCLEOTIDE SEQUENCE [LARGE SCALE GENOMIC DNA]</scope>
    <source>
        <strain evidence="3">AC1583</strain>
    </source>
</reference>
<feature type="transmembrane region" description="Helical" evidence="1">
    <location>
        <begin position="24"/>
        <end position="47"/>
    </location>
</feature>
<dbReference type="RefSeq" id="WP_192833774.1">
    <property type="nucleotide sequence ID" value="NZ_JADAZL010000002.1"/>
</dbReference>
<proteinExistence type="predicted"/>
<comment type="caution">
    <text evidence="2">The sequence shown here is derived from an EMBL/GenBank/DDBJ whole genome shotgun (WGS) entry which is preliminary data.</text>
</comment>
<keyword evidence="1" id="KW-0812">Transmembrane</keyword>
<dbReference type="Proteomes" id="UP000619170">
    <property type="component" value="Unassembled WGS sequence"/>
</dbReference>
<keyword evidence="3" id="KW-1185">Reference proteome</keyword>
<gene>
    <name evidence="2" type="ORF">IIQ43_04640</name>
</gene>
<evidence type="ECO:0000256" key="1">
    <source>
        <dbReference type="SAM" id="Phobius"/>
    </source>
</evidence>
<evidence type="ECO:0000313" key="2">
    <source>
        <dbReference type="EMBL" id="MBE2163824.1"/>
    </source>
</evidence>
<name>A0ABR9NFZ5_9GAMM</name>
<dbReference type="EMBL" id="JADAZL010000002">
    <property type="protein sequence ID" value="MBE2163824.1"/>
    <property type="molecule type" value="Genomic_DNA"/>
</dbReference>
<keyword evidence="1" id="KW-0472">Membrane</keyword>